<dbReference type="InterPro" id="IPR002182">
    <property type="entry name" value="NB-ARC"/>
</dbReference>
<evidence type="ECO:0000256" key="1">
    <source>
        <dbReference type="ARBA" id="ARBA00022614"/>
    </source>
</evidence>
<dbReference type="GO" id="GO:0006952">
    <property type="term" value="P:defense response"/>
    <property type="evidence" value="ECO:0007669"/>
    <property type="project" value="InterPro"/>
</dbReference>
<dbReference type="Gene3D" id="3.40.50.300">
    <property type="entry name" value="P-loop containing nucleotide triphosphate hydrolases"/>
    <property type="match status" value="1"/>
</dbReference>
<accession>A0A392N9V9</accession>
<dbReference type="PRINTS" id="PR00364">
    <property type="entry name" value="DISEASERSIST"/>
</dbReference>
<sequence>MPGIGKTTIANAIYAQIAPYFENMYFLNDIKNSSLFSLQQRLIFNIGKATERNISTTELKEIFRGKRVLIVLDNVSKLEQLNALCASREWFGEGSKIIITARDRHLLKEHGVGHIYKVKELDESESLVLFNSKAFRQATSQEDFAELSRQAVAYSRGLPLALKVIGSLLRERTISDSEFALHRIKMFPQHEVQSVLEDSFNDLNDEEKQIFLDIAYFFIGMNQNDVLQRYNRSTQRTTLQICRLEDKSFITIDENNKLQMHDLLQATAEDIIRRKSRIKTDQ</sequence>
<dbReference type="PANTHER" id="PTHR11017">
    <property type="entry name" value="LEUCINE-RICH REPEAT-CONTAINING PROTEIN"/>
    <property type="match status" value="1"/>
</dbReference>
<comment type="caution">
    <text evidence="5">The sequence shown here is derived from an EMBL/GenBank/DDBJ whole genome shotgun (WGS) entry which is preliminary data.</text>
</comment>
<dbReference type="GO" id="GO:0043531">
    <property type="term" value="F:ADP binding"/>
    <property type="evidence" value="ECO:0007669"/>
    <property type="project" value="InterPro"/>
</dbReference>
<dbReference type="Gene3D" id="1.10.8.430">
    <property type="entry name" value="Helical domain of apoptotic protease-activating factors"/>
    <property type="match status" value="1"/>
</dbReference>
<dbReference type="Proteomes" id="UP000265520">
    <property type="component" value="Unassembled WGS sequence"/>
</dbReference>
<evidence type="ECO:0000313" key="6">
    <source>
        <dbReference type="Proteomes" id="UP000265520"/>
    </source>
</evidence>
<feature type="domain" description="NB-ARC" evidence="3">
    <location>
        <begin position="1"/>
        <end position="138"/>
    </location>
</feature>
<feature type="non-terminal residue" evidence="5">
    <location>
        <position position="282"/>
    </location>
</feature>
<dbReference type="SUPFAM" id="SSF52540">
    <property type="entry name" value="P-loop containing nucleoside triphosphate hydrolases"/>
    <property type="match status" value="1"/>
</dbReference>
<keyword evidence="1" id="KW-0433">Leucine-rich repeat</keyword>
<dbReference type="PANTHER" id="PTHR11017:SF271">
    <property type="entry name" value="DISEASE RESISTANCE PROTEIN (TIR-NBS-LRR CLASS) FAMILY"/>
    <property type="match status" value="1"/>
</dbReference>
<proteinExistence type="predicted"/>
<evidence type="ECO:0000259" key="4">
    <source>
        <dbReference type="Pfam" id="PF23282"/>
    </source>
</evidence>
<dbReference type="InterPro" id="IPR036390">
    <property type="entry name" value="WH_DNA-bd_sf"/>
</dbReference>
<reference evidence="5 6" key="1">
    <citation type="journal article" date="2018" name="Front. Plant Sci.">
        <title>Red Clover (Trifolium pratense) and Zigzag Clover (T. medium) - A Picture of Genomic Similarities and Differences.</title>
        <authorList>
            <person name="Dluhosova J."/>
            <person name="Istvanek J."/>
            <person name="Nedelnik J."/>
            <person name="Repkova J."/>
        </authorList>
    </citation>
    <scope>NUCLEOTIDE SEQUENCE [LARGE SCALE GENOMIC DNA]</scope>
    <source>
        <strain evidence="6">cv. 10/8</strain>
        <tissue evidence="5">Leaf</tissue>
    </source>
</reference>
<evidence type="ECO:0000313" key="5">
    <source>
        <dbReference type="EMBL" id="MCH95254.1"/>
    </source>
</evidence>
<keyword evidence="6" id="KW-1185">Reference proteome</keyword>
<evidence type="ECO:0000259" key="3">
    <source>
        <dbReference type="Pfam" id="PF00931"/>
    </source>
</evidence>
<dbReference type="Pfam" id="PF00931">
    <property type="entry name" value="NB-ARC"/>
    <property type="match status" value="1"/>
</dbReference>
<keyword evidence="2" id="KW-0677">Repeat</keyword>
<protein>
    <submittedName>
        <fullName evidence="5">NBS-LRR resistance protein</fullName>
    </submittedName>
</protein>
<dbReference type="InterPro" id="IPR058192">
    <property type="entry name" value="WHD_ROQ1-like"/>
</dbReference>
<dbReference type="Pfam" id="PF23282">
    <property type="entry name" value="WHD_ROQ1"/>
    <property type="match status" value="1"/>
</dbReference>
<dbReference type="InterPro" id="IPR044974">
    <property type="entry name" value="Disease_R_plants"/>
</dbReference>
<dbReference type="SUPFAM" id="SSF46785">
    <property type="entry name" value="Winged helix' DNA-binding domain"/>
    <property type="match status" value="1"/>
</dbReference>
<feature type="domain" description="Disease resistance protein Roq1-like winged-helix" evidence="4">
    <location>
        <begin position="204"/>
        <end position="276"/>
    </location>
</feature>
<evidence type="ECO:0000256" key="2">
    <source>
        <dbReference type="ARBA" id="ARBA00022737"/>
    </source>
</evidence>
<dbReference type="InterPro" id="IPR027417">
    <property type="entry name" value="P-loop_NTPase"/>
</dbReference>
<dbReference type="AlphaFoldDB" id="A0A392N9V9"/>
<dbReference type="InterPro" id="IPR042197">
    <property type="entry name" value="Apaf_helical"/>
</dbReference>
<organism evidence="5 6">
    <name type="scientific">Trifolium medium</name>
    <dbReference type="NCBI Taxonomy" id="97028"/>
    <lineage>
        <taxon>Eukaryota</taxon>
        <taxon>Viridiplantae</taxon>
        <taxon>Streptophyta</taxon>
        <taxon>Embryophyta</taxon>
        <taxon>Tracheophyta</taxon>
        <taxon>Spermatophyta</taxon>
        <taxon>Magnoliopsida</taxon>
        <taxon>eudicotyledons</taxon>
        <taxon>Gunneridae</taxon>
        <taxon>Pentapetalae</taxon>
        <taxon>rosids</taxon>
        <taxon>fabids</taxon>
        <taxon>Fabales</taxon>
        <taxon>Fabaceae</taxon>
        <taxon>Papilionoideae</taxon>
        <taxon>50 kb inversion clade</taxon>
        <taxon>NPAAA clade</taxon>
        <taxon>Hologalegina</taxon>
        <taxon>IRL clade</taxon>
        <taxon>Trifolieae</taxon>
        <taxon>Trifolium</taxon>
    </lineage>
</organism>
<name>A0A392N9V9_9FABA</name>
<dbReference type="EMBL" id="LXQA010029347">
    <property type="protein sequence ID" value="MCH95254.1"/>
    <property type="molecule type" value="Genomic_DNA"/>
</dbReference>